<reference evidence="3" key="1">
    <citation type="submission" date="2023-01" db="EMBL/GenBank/DDBJ databases">
        <title>Key to firefly adult light organ development and bioluminescence: homeobox transcription factors regulate luciferase expression and transportation to peroxisome.</title>
        <authorList>
            <person name="Fu X."/>
        </authorList>
    </citation>
    <scope>NUCLEOTIDE SEQUENCE [LARGE SCALE GENOMIC DNA]</scope>
</reference>
<dbReference type="GO" id="GO:1902936">
    <property type="term" value="F:phosphatidylinositol bisphosphate binding"/>
    <property type="evidence" value="ECO:0007669"/>
    <property type="project" value="TreeGrafter"/>
</dbReference>
<dbReference type="AlphaFoldDB" id="A0AAN7S8K2"/>
<gene>
    <name evidence="2" type="ORF">RN001_010412</name>
</gene>
<dbReference type="InterPro" id="IPR001251">
    <property type="entry name" value="CRAL-TRIO_dom"/>
</dbReference>
<organism evidence="2 3">
    <name type="scientific">Aquatica leii</name>
    <dbReference type="NCBI Taxonomy" id="1421715"/>
    <lineage>
        <taxon>Eukaryota</taxon>
        <taxon>Metazoa</taxon>
        <taxon>Ecdysozoa</taxon>
        <taxon>Arthropoda</taxon>
        <taxon>Hexapoda</taxon>
        <taxon>Insecta</taxon>
        <taxon>Pterygota</taxon>
        <taxon>Neoptera</taxon>
        <taxon>Endopterygota</taxon>
        <taxon>Coleoptera</taxon>
        <taxon>Polyphaga</taxon>
        <taxon>Elateriformia</taxon>
        <taxon>Elateroidea</taxon>
        <taxon>Lampyridae</taxon>
        <taxon>Luciolinae</taxon>
        <taxon>Aquatica</taxon>
    </lineage>
</organism>
<dbReference type="PROSITE" id="PS50191">
    <property type="entry name" value="CRAL_TRIO"/>
    <property type="match status" value="1"/>
</dbReference>
<dbReference type="InterPro" id="IPR036273">
    <property type="entry name" value="CRAL/TRIO_N_dom_sf"/>
</dbReference>
<sequence length="282" mass="33392">MNLPKRTAKKEVEALKKWCTNLPHLKFNADEEWLMVFLYSCKFNVEKAKTKIETFYIMRQVIPELFTNRDPNLPKIQEIIKKGIVVPIKQSETHQKTILYFSFGDPDRYPIVLLLKTYYMILDVLLMDEATKFFEYDLLIDLKGFSAKYEEELTPNMIKILLRYFEDGYPLNVKHVHFINPPPYAMPTLNLVLMFVPGKKRAKIHVHCENEDFDVTSIYPLLGPVFNTDQEGVRRVFNDVCVEWKLKMDDYRKWLMQNAFLFTLDLAQRPEDGNTFLNPFNL</sequence>
<evidence type="ECO:0000313" key="3">
    <source>
        <dbReference type="Proteomes" id="UP001353858"/>
    </source>
</evidence>
<evidence type="ECO:0000259" key="1">
    <source>
        <dbReference type="PROSITE" id="PS50191"/>
    </source>
</evidence>
<dbReference type="EMBL" id="JARPUR010000004">
    <property type="protein sequence ID" value="KAK4877906.1"/>
    <property type="molecule type" value="Genomic_DNA"/>
</dbReference>
<dbReference type="Pfam" id="PF00650">
    <property type="entry name" value="CRAL_TRIO"/>
    <property type="match status" value="1"/>
</dbReference>
<dbReference type="Proteomes" id="UP001353858">
    <property type="component" value="Unassembled WGS sequence"/>
</dbReference>
<dbReference type="InterPro" id="IPR036865">
    <property type="entry name" value="CRAL-TRIO_dom_sf"/>
</dbReference>
<dbReference type="CDD" id="cd00170">
    <property type="entry name" value="SEC14"/>
    <property type="match status" value="1"/>
</dbReference>
<dbReference type="PANTHER" id="PTHR10174">
    <property type="entry name" value="ALPHA-TOCOPHEROL TRANSFER PROTEIN-RELATED"/>
    <property type="match status" value="1"/>
</dbReference>
<dbReference type="SUPFAM" id="SSF46938">
    <property type="entry name" value="CRAL/TRIO N-terminal domain"/>
    <property type="match status" value="1"/>
</dbReference>
<protein>
    <recommendedName>
        <fullName evidence="1">CRAL-TRIO domain-containing protein</fullName>
    </recommendedName>
</protein>
<keyword evidence="3" id="KW-1185">Reference proteome</keyword>
<dbReference type="GO" id="GO:0016020">
    <property type="term" value="C:membrane"/>
    <property type="evidence" value="ECO:0007669"/>
    <property type="project" value="TreeGrafter"/>
</dbReference>
<name>A0AAN7S8K2_9COLE</name>
<dbReference type="Gene3D" id="1.10.8.20">
    <property type="entry name" value="N-terminal domain of phosphatidylinositol transfer protein sec14p"/>
    <property type="match status" value="1"/>
</dbReference>
<proteinExistence type="predicted"/>
<dbReference type="SUPFAM" id="SSF52087">
    <property type="entry name" value="CRAL/TRIO domain"/>
    <property type="match status" value="1"/>
</dbReference>
<comment type="caution">
    <text evidence="2">The sequence shown here is derived from an EMBL/GenBank/DDBJ whole genome shotgun (WGS) entry which is preliminary data.</text>
</comment>
<dbReference type="Gene3D" id="3.40.525.10">
    <property type="entry name" value="CRAL-TRIO lipid binding domain"/>
    <property type="match status" value="1"/>
</dbReference>
<accession>A0AAN7S8K2</accession>
<evidence type="ECO:0000313" key="2">
    <source>
        <dbReference type="EMBL" id="KAK4877906.1"/>
    </source>
</evidence>
<dbReference type="PANTHER" id="PTHR10174:SF224">
    <property type="entry name" value="RETINOL-BINDING PROTEIN PINTA"/>
    <property type="match status" value="1"/>
</dbReference>
<feature type="domain" description="CRAL-TRIO" evidence="1">
    <location>
        <begin position="73"/>
        <end position="224"/>
    </location>
</feature>